<sequence>MSYAPGVSLKERMTRIIEEQPEDSSFEEILRELAFARMVDRALEDSRANRVLSTEELKQKISAWRK</sequence>
<proteinExistence type="predicted"/>
<name>A0A399EVG2_9DEIN</name>
<evidence type="ECO:0000313" key="2">
    <source>
        <dbReference type="Proteomes" id="UP000265341"/>
    </source>
</evidence>
<dbReference type="Proteomes" id="UP000265341">
    <property type="component" value="Unassembled WGS sequence"/>
</dbReference>
<dbReference type="AlphaFoldDB" id="A0A399EVG2"/>
<dbReference type="EMBL" id="QWLA01000017">
    <property type="protein sequence ID" value="RIH87643.1"/>
    <property type="molecule type" value="Genomic_DNA"/>
</dbReference>
<evidence type="ECO:0008006" key="3">
    <source>
        <dbReference type="Google" id="ProtNLM"/>
    </source>
</evidence>
<evidence type="ECO:0000313" key="1">
    <source>
        <dbReference type="EMBL" id="RIH87643.1"/>
    </source>
</evidence>
<gene>
    <name evidence="1" type="ORF">Mrose_01200</name>
</gene>
<reference evidence="1 2" key="1">
    <citation type="submission" date="2018-08" db="EMBL/GenBank/DDBJ databases">
        <title>Meiothermus roseus NBRC 110900 genome sequencing project.</title>
        <authorList>
            <person name="Da Costa M.S."/>
            <person name="Albuquerque L."/>
            <person name="Raposo P."/>
            <person name="Froufe H.J.C."/>
            <person name="Barroso C.S."/>
            <person name="Egas C."/>
        </authorList>
    </citation>
    <scope>NUCLEOTIDE SEQUENCE [LARGE SCALE GENOMIC DNA]</scope>
    <source>
        <strain evidence="1 2">NBRC 110900</strain>
    </source>
</reference>
<protein>
    <recommendedName>
        <fullName evidence="3">Addiction module component</fullName>
    </recommendedName>
</protein>
<accession>A0A399EVG2</accession>
<keyword evidence="2" id="KW-1185">Reference proteome</keyword>
<organism evidence="1 2">
    <name type="scientific">Calidithermus roseus</name>
    <dbReference type="NCBI Taxonomy" id="1644118"/>
    <lineage>
        <taxon>Bacteria</taxon>
        <taxon>Thermotogati</taxon>
        <taxon>Deinococcota</taxon>
        <taxon>Deinococci</taxon>
        <taxon>Thermales</taxon>
        <taxon>Thermaceae</taxon>
        <taxon>Calidithermus</taxon>
    </lineage>
</organism>
<comment type="caution">
    <text evidence="1">The sequence shown here is derived from an EMBL/GenBank/DDBJ whole genome shotgun (WGS) entry which is preliminary data.</text>
</comment>